<evidence type="ECO:0000313" key="8">
    <source>
        <dbReference type="EMBL" id="CAH0746835.1"/>
    </source>
</evidence>
<feature type="compositionally biased region" description="Low complexity" evidence="6">
    <location>
        <begin position="380"/>
        <end position="398"/>
    </location>
</feature>
<feature type="region of interest" description="Disordered" evidence="6">
    <location>
        <begin position="1"/>
        <end position="32"/>
    </location>
</feature>
<dbReference type="InterPro" id="IPR011993">
    <property type="entry name" value="PH-like_dom_sf"/>
</dbReference>
<accession>A0AAI8Y5U5</accession>
<feature type="compositionally biased region" description="Acidic residues" evidence="6">
    <location>
        <begin position="1351"/>
        <end position="1362"/>
    </location>
</feature>
<feature type="compositionally biased region" description="Basic and acidic residues" evidence="6">
    <location>
        <begin position="1541"/>
        <end position="1551"/>
    </location>
</feature>
<feature type="region of interest" description="Disordered" evidence="6">
    <location>
        <begin position="861"/>
        <end position="894"/>
    </location>
</feature>
<proteinExistence type="predicted"/>
<feature type="compositionally biased region" description="Polar residues" evidence="6">
    <location>
        <begin position="482"/>
        <end position="506"/>
    </location>
</feature>
<dbReference type="FunFam" id="2.30.29.30:FF:000262">
    <property type="entry name" value="Disabled, isoform F"/>
    <property type="match status" value="1"/>
</dbReference>
<feature type="region of interest" description="Disordered" evidence="6">
    <location>
        <begin position="232"/>
        <end position="267"/>
    </location>
</feature>
<feature type="compositionally biased region" description="Basic residues" evidence="6">
    <location>
        <begin position="1175"/>
        <end position="1185"/>
    </location>
</feature>
<feature type="compositionally biased region" description="Basic residues" evidence="6">
    <location>
        <begin position="1230"/>
        <end position="1239"/>
    </location>
</feature>
<feature type="compositionally biased region" description="Basic and acidic residues" evidence="6">
    <location>
        <begin position="1570"/>
        <end position="1600"/>
    </location>
</feature>
<feature type="compositionally biased region" description="Basic and acidic residues" evidence="6">
    <location>
        <begin position="631"/>
        <end position="645"/>
    </location>
</feature>
<feature type="compositionally biased region" description="Pro residues" evidence="6">
    <location>
        <begin position="320"/>
        <end position="337"/>
    </location>
</feature>
<feature type="compositionally biased region" description="Polar residues" evidence="6">
    <location>
        <begin position="553"/>
        <end position="573"/>
    </location>
</feature>
<feature type="compositionally biased region" description="Basic and acidic residues" evidence="6">
    <location>
        <begin position="1069"/>
        <end position="1084"/>
    </location>
</feature>
<feature type="compositionally biased region" description="Basic and acidic residues" evidence="6">
    <location>
        <begin position="1481"/>
        <end position="1499"/>
    </location>
</feature>
<feature type="compositionally biased region" description="Basic and acidic residues" evidence="6">
    <location>
        <begin position="996"/>
        <end position="1005"/>
    </location>
</feature>
<feature type="region of interest" description="Disordered" evidence="6">
    <location>
        <begin position="475"/>
        <end position="510"/>
    </location>
</feature>
<keyword evidence="9" id="KW-1185">Reference proteome</keyword>
<feature type="compositionally biased region" description="Polar residues" evidence="6">
    <location>
        <begin position="1467"/>
        <end position="1477"/>
    </location>
</feature>
<dbReference type="Pfam" id="PF00640">
    <property type="entry name" value="PID"/>
    <property type="match status" value="1"/>
</dbReference>
<keyword evidence="3" id="KW-0963">Cytoplasm</keyword>
<feature type="compositionally biased region" description="Basic and acidic residues" evidence="6">
    <location>
        <begin position="1292"/>
        <end position="1348"/>
    </location>
</feature>
<dbReference type="SUPFAM" id="SSF50729">
    <property type="entry name" value="PH domain-like"/>
    <property type="match status" value="1"/>
</dbReference>
<dbReference type="GO" id="GO:0005737">
    <property type="term" value="C:cytoplasm"/>
    <property type="evidence" value="ECO:0007669"/>
    <property type="project" value="UniProtKB-SubCell"/>
</dbReference>
<dbReference type="GO" id="GO:0030154">
    <property type="term" value="P:cell differentiation"/>
    <property type="evidence" value="ECO:0007669"/>
    <property type="project" value="UniProtKB-KW"/>
</dbReference>
<comment type="subcellular location">
    <subcellularLocation>
        <location evidence="1">Cytoplasm</location>
    </subcellularLocation>
</comment>
<keyword evidence="2" id="KW-0217">Developmental protein</keyword>
<evidence type="ECO:0000256" key="4">
    <source>
        <dbReference type="ARBA" id="ARBA00022553"/>
    </source>
</evidence>
<evidence type="ECO:0000256" key="3">
    <source>
        <dbReference type="ARBA" id="ARBA00022490"/>
    </source>
</evidence>
<feature type="region of interest" description="Disordered" evidence="6">
    <location>
        <begin position="544"/>
        <end position="795"/>
    </location>
</feature>
<protein>
    <recommendedName>
        <fullName evidence="7">PID domain-containing protein</fullName>
    </recommendedName>
</protein>
<feature type="compositionally biased region" description="Polar residues" evidence="6">
    <location>
        <begin position="1141"/>
        <end position="1153"/>
    </location>
</feature>
<feature type="compositionally biased region" description="Polar residues" evidence="6">
    <location>
        <begin position="1440"/>
        <end position="1459"/>
    </location>
</feature>
<evidence type="ECO:0000256" key="5">
    <source>
        <dbReference type="ARBA" id="ARBA00022782"/>
    </source>
</evidence>
<evidence type="ECO:0000259" key="7">
    <source>
        <dbReference type="PROSITE" id="PS01179"/>
    </source>
</evidence>
<dbReference type="PROSITE" id="PS01179">
    <property type="entry name" value="PID"/>
    <property type="match status" value="1"/>
</dbReference>
<feature type="region of interest" description="Disordered" evidence="6">
    <location>
        <begin position="1131"/>
        <end position="1601"/>
    </location>
</feature>
<dbReference type="Proteomes" id="UP001152759">
    <property type="component" value="Unassembled WGS sequence"/>
</dbReference>
<keyword evidence="5" id="KW-0221">Differentiation</keyword>
<feature type="compositionally biased region" description="Low complexity" evidence="6">
    <location>
        <begin position="408"/>
        <end position="419"/>
    </location>
</feature>
<dbReference type="EMBL" id="CAKKNF020000001">
    <property type="protein sequence ID" value="CAH0746835.1"/>
    <property type="molecule type" value="Genomic_DNA"/>
</dbReference>
<organism evidence="8 9">
    <name type="scientific">Bemisia tabaci</name>
    <name type="common">Sweetpotato whitefly</name>
    <name type="synonym">Aleurodes tabaci</name>
    <dbReference type="NCBI Taxonomy" id="7038"/>
    <lineage>
        <taxon>Eukaryota</taxon>
        <taxon>Metazoa</taxon>
        <taxon>Ecdysozoa</taxon>
        <taxon>Arthropoda</taxon>
        <taxon>Hexapoda</taxon>
        <taxon>Insecta</taxon>
        <taxon>Pterygota</taxon>
        <taxon>Neoptera</taxon>
        <taxon>Paraneoptera</taxon>
        <taxon>Hemiptera</taxon>
        <taxon>Sternorrhyncha</taxon>
        <taxon>Aleyrodoidea</taxon>
        <taxon>Aleyrodidae</taxon>
        <taxon>Aleyrodinae</taxon>
        <taxon>Bemisia</taxon>
    </lineage>
</organism>
<feature type="compositionally biased region" description="Polar residues" evidence="6">
    <location>
        <begin position="872"/>
        <end position="890"/>
    </location>
</feature>
<feature type="compositionally biased region" description="Acidic residues" evidence="6">
    <location>
        <begin position="1049"/>
        <end position="1068"/>
    </location>
</feature>
<evidence type="ECO:0000313" key="9">
    <source>
        <dbReference type="Proteomes" id="UP001152759"/>
    </source>
</evidence>
<gene>
    <name evidence="8" type="ORF">BEMITA_LOCUS5</name>
</gene>
<dbReference type="InterPro" id="IPR048561">
    <property type="entry name" value="Dab_PTB"/>
</dbReference>
<dbReference type="Gene3D" id="2.30.29.30">
    <property type="entry name" value="Pleckstrin-homology domain (PH domain)/Phosphotyrosine-binding domain (PTB)"/>
    <property type="match status" value="1"/>
</dbReference>
<feature type="compositionally biased region" description="Basic and acidic residues" evidence="6">
    <location>
        <begin position="1196"/>
        <end position="1209"/>
    </location>
</feature>
<feature type="compositionally biased region" description="Low complexity" evidence="6">
    <location>
        <begin position="233"/>
        <end position="244"/>
    </location>
</feature>
<evidence type="ECO:0000256" key="6">
    <source>
        <dbReference type="SAM" id="MobiDB-lite"/>
    </source>
</evidence>
<dbReference type="SMART" id="SM00462">
    <property type="entry name" value="PTB"/>
    <property type="match status" value="1"/>
</dbReference>
<feature type="compositionally biased region" description="Basic and acidic residues" evidence="6">
    <location>
        <begin position="1243"/>
        <end position="1255"/>
    </location>
</feature>
<evidence type="ECO:0000256" key="1">
    <source>
        <dbReference type="ARBA" id="ARBA00004496"/>
    </source>
</evidence>
<feature type="compositionally biased region" description="Polar residues" evidence="6">
    <location>
        <begin position="646"/>
        <end position="659"/>
    </location>
</feature>
<feature type="compositionally biased region" description="Basic and acidic residues" evidence="6">
    <location>
        <begin position="245"/>
        <end position="260"/>
    </location>
</feature>
<dbReference type="PANTHER" id="PTHR47695:SF3">
    <property type="entry name" value="PID DOMAIN-CONTAINING PROTEIN"/>
    <property type="match status" value="1"/>
</dbReference>
<dbReference type="PANTHER" id="PTHR47695">
    <property type="entry name" value="PID DOMAIN-CONTAINING PROTEIN"/>
    <property type="match status" value="1"/>
</dbReference>
<feature type="compositionally biased region" description="Basic and acidic residues" evidence="6">
    <location>
        <begin position="1268"/>
        <end position="1283"/>
    </location>
</feature>
<feature type="compositionally biased region" description="Polar residues" evidence="6">
    <location>
        <begin position="1213"/>
        <end position="1223"/>
    </location>
</feature>
<feature type="compositionally biased region" description="Basic and acidic residues" evidence="6">
    <location>
        <begin position="338"/>
        <end position="352"/>
    </location>
</feature>
<feature type="compositionally biased region" description="Polar residues" evidence="6">
    <location>
        <begin position="1023"/>
        <end position="1036"/>
    </location>
</feature>
<feature type="compositionally biased region" description="Low complexity" evidence="6">
    <location>
        <begin position="586"/>
        <end position="602"/>
    </location>
</feature>
<sequence length="1694" mass="191762">MAAVTEADHSVKQTVSIERKHESISKKNSAPEIENTNHLIDALKEGPRKGLVQLKNSFRTLSSTPRRPIEKDKNEPSRFLGEGVSYKAKLIGILEVGEARGDRMCQEALADLKMAIRAAGEHKQRITINIAIDGLRLRDEKNGECLYHHPVHKISFIAQDITDSRAFGYIFGSPDTGHRFFGIKTDKAASQVVITMRDLFQVVFELKKKEVEMAKQHLEQHQIKLVSYPLLDSSSGSKSSSTDVSRMKTIRESDSSKKSEPIASNSKSIATSDAIADLLDLEIELSSIQQGISQMEKLTPSDPFGPSAAGREDPFGDSFSPPPVTSPQPNKLPPPPSKLDKSDSIRSSDSSHKSSISKMQPDKHWFDKETEDIFESTDFPSTTSNNSSTAPTSTASAPIAKEESLDEPVSVSRSPPKSSRLIDVFTELDPLGTGRSKPYVDKKDFFQDLKNPPKKVLKDLVPELSADLIKQFEKNSDAPLSATISENKGPASNTPSSKGSTSNFQGNVFFEDPFNKSDPFEDSFSKSSGFASFSSETCDPFDNFADFSSFNDTPDSVPQKPNQSFYSNESQTGPLRVTLPPEKQSSESQSSVRSRQSSLSRQPYSGGLVKIPSPKQKPRSRLSKQVTVESTVDRTKTEKLGEVSKNRSLGTPSPTSFTAQAEEIDEKSNETAPEPPPRPTANLTFIKPPPLPPKKQQNMSIMKPPPRPPYSDLSHYDYIENYGTSIAPQPTADEKSPPVPVPARRPRFGAPTNNAPERPKKQQSGNVDSDYYLTPFHLLPPPLKKPAKTNTTSSAPKSLDITLSQLTTTGFSELAEWLNMSPVALSKMTMQELFTLLSSMNQSQSNDVVNGSTVNVDAKSNTTVHREKKTSASESQTKTNVSTSAGINSTPQPPPFVADFDSKFNNISKPEDPFQDDTLFDKYAVFRELLEQEKTKQEVNNVDKKVDVQSECPIPEKSSAPPKSDVTTFKAKISEPQSEDRYAALRDIFLEEAEDRQECSDKDESLSDQNNGQGEEHMDLLTLSRQQSESTESPSATIREPQSIMETTIMEEDIIDDENDDVDEEEEAILERKVELKEPLDKPMKPILSPSNLKSTKSDKSISFSDDNFRKSLEDLKINKEDNIFEKAWEKFNSKEPEFNDSGSVNKSTSPWSVDTDDGSKRSQSPSWKGDVSSKHWKNKRHKTPKNWQEDDESDVVDRGSSSREESPWRENGWSNGDETPSYHQDRYPRKDKRRRNYPRRMPSKEPWDDTREYPEEIYQSRPKYRSSSREDDRRKAEYEYWKKRSSPWSSKSDKRSSRESLNHDDDRYPKKSFGDRRRKRWEEHNYPRSDRKGHYYRERDRDRDRSQESLWDDEFSEPGDDELPRSSGRKPNWRSGRHYYPEPDEDYVRRPRKPYSHDEQSESESEFSQQSRKFQTLQLKRVSKSRRRNQNSPFEDEFSPQSFSYPASCRSPNIGSDQSENKLSPRQDFNSTSSEMSAFKWKEDRLSVPYHKADKLSDESEELNQGKLQRHPSQRQSPFEDNFTPPDTRRCSGRSVSSDVSRDEDLKNGDDVFLSAGEANVQTNSSKSKFSDPKRACEKTEKIGSKLRESSEIQSEDLRKKRLGRQSSIELKSRISQLRNQNESMSSLKKSDSINIFARSNDPFDDDDFFNAEKAHATIHEEEPIDKAEGDKSAVSFKWTQDFNSFNFSDENK</sequence>
<dbReference type="InterPro" id="IPR006020">
    <property type="entry name" value="PTB/PI_dom"/>
</dbReference>
<feature type="compositionally biased region" description="Basic and acidic residues" evidence="6">
    <location>
        <begin position="1"/>
        <end position="25"/>
    </location>
</feature>
<feature type="compositionally biased region" description="Polar residues" evidence="6">
    <location>
        <begin position="1089"/>
        <end position="1106"/>
    </location>
</feature>
<comment type="caution">
    <text evidence="8">The sequence shown here is derived from an EMBL/GenBank/DDBJ whole genome shotgun (WGS) entry which is preliminary data.</text>
</comment>
<reference evidence="8" key="1">
    <citation type="submission" date="2021-12" db="EMBL/GenBank/DDBJ databases">
        <authorList>
            <person name="King R."/>
        </authorList>
    </citation>
    <scope>NUCLEOTIDE SEQUENCE</scope>
</reference>
<evidence type="ECO:0000256" key="2">
    <source>
        <dbReference type="ARBA" id="ARBA00022473"/>
    </source>
</evidence>
<feature type="compositionally biased region" description="Basic residues" evidence="6">
    <location>
        <begin position="1368"/>
        <end position="1378"/>
    </location>
</feature>
<name>A0AAI8Y5U5_BEMTA</name>
<dbReference type="CDD" id="cd01215">
    <property type="entry name" value="PTB_Dab"/>
    <property type="match status" value="1"/>
</dbReference>
<keyword evidence="4" id="KW-0597">Phosphoprotein</keyword>
<feature type="region of interest" description="Disordered" evidence="6">
    <location>
        <begin position="950"/>
        <end position="1106"/>
    </location>
</feature>
<feature type="domain" description="PID" evidence="7">
    <location>
        <begin position="80"/>
        <end position="214"/>
    </location>
</feature>
<feature type="region of interest" description="Disordered" evidence="6">
    <location>
        <begin position="297"/>
        <end position="421"/>
    </location>
</feature>